<sequence>MDIRTALFLSAICEQTTTQFNNARHWFLVPSTYRIVGTFEADVYSNMKELFGFLLESDKAAILAFRGSGSAVDWVNDFIAYQVKFTPVSGGGSTHCGFTNVYMSARDRIMGLLDNIPRDKPLFITGHSLGGALATLAALDIASNRGPEGIIVYTFASPRVGDPQFARTYNRLLPNTFRIQNEHDIVPHLPPLIYQSPTTKKNYLYMHVKGDVKRSFRMGSVAGNHILYSYFVDLAQDAPHMATAICAYPPGWCPSSD</sequence>
<dbReference type="EMBL" id="JAHZIJ010000004">
    <property type="protein sequence ID" value="MBW7474670.1"/>
    <property type="molecule type" value="Genomic_DNA"/>
</dbReference>
<proteinExistence type="predicted"/>
<comment type="caution">
    <text evidence="2">The sequence shown here is derived from an EMBL/GenBank/DDBJ whole genome shotgun (WGS) entry which is preliminary data.</text>
</comment>
<keyword evidence="3" id="KW-1185">Reference proteome</keyword>
<dbReference type="InterPro" id="IPR029058">
    <property type="entry name" value="AB_hydrolase_fold"/>
</dbReference>
<organism evidence="2 3">
    <name type="scientific">Paenibacillus oenotherae</name>
    <dbReference type="NCBI Taxonomy" id="1435645"/>
    <lineage>
        <taxon>Bacteria</taxon>
        <taxon>Bacillati</taxon>
        <taxon>Bacillota</taxon>
        <taxon>Bacilli</taxon>
        <taxon>Bacillales</taxon>
        <taxon>Paenibacillaceae</taxon>
        <taxon>Paenibacillus</taxon>
    </lineage>
</organism>
<evidence type="ECO:0000313" key="3">
    <source>
        <dbReference type="Proteomes" id="UP000812277"/>
    </source>
</evidence>
<dbReference type="PANTHER" id="PTHR45856">
    <property type="entry name" value="ALPHA/BETA-HYDROLASES SUPERFAMILY PROTEIN"/>
    <property type="match status" value="1"/>
</dbReference>
<feature type="domain" description="Fungal lipase-type" evidence="1">
    <location>
        <begin position="63"/>
        <end position="192"/>
    </location>
</feature>
<dbReference type="PANTHER" id="PTHR45856:SF24">
    <property type="entry name" value="FUNGAL LIPASE-LIKE DOMAIN-CONTAINING PROTEIN"/>
    <property type="match status" value="1"/>
</dbReference>
<dbReference type="InterPro" id="IPR051218">
    <property type="entry name" value="Sec_MonoDiacylglyc_Lipase"/>
</dbReference>
<dbReference type="CDD" id="cd00519">
    <property type="entry name" value="Lipase_3"/>
    <property type="match status" value="1"/>
</dbReference>
<name>A0ABS7D422_9BACL</name>
<dbReference type="Pfam" id="PF01764">
    <property type="entry name" value="Lipase_3"/>
    <property type="match status" value="1"/>
</dbReference>
<gene>
    <name evidence="2" type="ORF">K0T92_07925</name>
</gene>
<evidence type="ECO:0000313" key="2">
    <source>
        <dbReference type="EMBL" id="MBW7474670.1"/>
    </source>
</evidence>
<dbReference type="Proteomes" id="UP000812277">
    <property type="component" value="Unassembled WGS sequence"/>
</dbReference>
<evidence type="ECO:0000259" key="1">
    <source>
        <dbReference type="Pfam" id="PF01764"/>
    </source>
</evidence>
<dbReference type="SUPFAM" id="SSF53474">
    <property type="entry name" value="alpha/beta-Hydrolases"/>
    <property type="match status" value="1"/>
</dbReference>
<protein>
    <submittedName>
        <fullName evidence="2">Lipase family protein</fullName>
    </submittedName>
</protein>
<accession>A0ABS7D422</accession>
<dbReference type="InterPro" id="IPR002921">
    <property type="entry name" value="Fungal_lipase-type"/>
</dbReference>
<dbReference type="Gene3D" id="3.40.50.1820">
    <property type="entry name" value="alpha/beta hydrolase"/>
    <property type="match status" value="1"/>
</dbReference>
<reference evidence="2 3" key="1">
    <citation type="submission" date="2021-07" db="EMBL/GenBank/DDBJ databases">
        <title>Paenibacillus radiodurans sp. nov., isolated from the southeastern edge of Tengger Desert.</title>
        <authorList>
            <person name="Zhang G."/>
        </authorList>
    </citation>
    <scope>NUCLEOTIDE SEQUENCE [LARGE SCALE GENOMIC DNA]</scope>
    <source>
        <strain evidence="2 3">DT7-4</strain>
    </source>
</reference>